<name>A0A562KL07_SPHWJ</name>
<accession>A0A562KL07</accession>
<dbReference type="InterPro" id="IPR050631">
    <property type="entry name" value="PheA/TfdB_FAD_monoxygenase"/>
</dbReference>
<dbReference type="AlphaFoldDB" id="A0A562KL07"/>
<dbReference type="EMBL" id="VLKK01000003">
    <property type="protein sequence ID" value="TWH95945.1"/>
    <property type="molecule type" value="Genomic_DNA"/>
</dbReference>
<evidence type="ECO:0000256" key="1">
    <source>
        <dbReference type="ARBA" id="ARBA00023002"/>
    </source>
</evidence>
<dbReference type="PANTHER" id="PTHR43476">
    <property type="entry name" value="3-(3-HYDROXY-PHENYL)PROPIONATE/3-HYDROXYCINNAMIC ACID HYDROXYLASE"/>
    <property type="match status" value="1"/>
</dbReference>
<dbReference type="Pfam" id="PF01494">
    <property type="entry name" value="FAD_binding_3"/>
    <property type="match status" value="1"/>
</dbReference>
<dbReference type="SUPFAM" id="SSF51905">
    <property type="entry name" value="FAD/NAD(P)-binding domain"/>
    <property type="match status" value="1"/>
</dbReference>
<organism evidence="3 4">
    <name type="scientific">Sphingobium wenxiniae (strain DSM 21828 / CGMCC 1.7748 / JZ-1)</name>
    <dbReference type="NCBI Taxonomy" id="595605"/>
    <lineage>
        <taxon>Bacteria</taxon>
        <taxon>Pseudomonadati</taxon>
        <taxon>Pseudomonadota</taxon>
        <taxon>Alphaproteobacteria</taxon>
        <taxon>Sphingomonadales</taxon>
        <taxon>Sphingomonadaceae</taxon>
        <taxon>Sphingobium</taxon>
    </lineage>
</organism>
<keyword evidence="4" id="KW-1185">Reference proteome</keyword>
<reference evidence="3 4" key="1">
    <citation type="journal article" date="2015" name="Stand. Genomic Sci.">
        <title>Genomic Encyclopedia of Bacterial and Archaeal Type Strains, Phase III: the genomes of soil and plant-associated and newly described type strains.</title>
        <authorList>
            <person name="Whitman W.B."/>
            <person name="Woyke T."/>
            <person name="Klenk H.P."/>
            <person name="Zhou Y."/>
            <person name="Lilburn T.G."/>
            <person name="Beck B.J."/>
            <person name="De Vos P."/>
            <person name="Vandamme P."/>
            <person name="Eisen J.A."/>
            <person name="Garrity G."/>
            <person name="Hugenholtz P."/>
            <person name="Kyrpides N.C."/>
        </authorList>
    </citation>
    <scope>NUCLEOTIDE SEQUENCE [LARGE SCALE GENOMIC DNA]</scope>
    <source>
        <strain evidence="3 4">CGMCC 1.7748</strain>
    </source>
</reference>
<feature type="domain" description="FAD-binding" evidence="2">
    <location>
        <begin position="5"/>
        <end position="341"/>
    </location>
</feature>
<dbReference type="Proteomes" id="UP000316624">
    <property type="component" value="Unassembled WGS sequence"/>
</dbReference>
<comment type="caution">
    <text evidence="3">The sequence shown here is derived from an EMBL/GenBank/DDBJ whole genome shotgun (WGS) entry which is preliminary data.</text>
</comment>
<protein>
    <submittedName>
        <fullName evidence="3">3-(3-hydroxy-phenyl)propionate hydroxylase</fullName>
    </submittedName>
</protein>
<dbReference type="RefSeq" id="WP_158636590.1">
    <property type="nucleotide sequence ID" value="NZ_JACIIY010000005.1"/>
</dbReference>
<proteinExistence type="predicted"/>
<evidence type="ECO:0000313" key="3">
    <source>
        <dbReference type="EMBL" id="TWH95945.1"/>
    </source>
</evidence>
<dbReference type="InterPro" id="IPR002938">
    <property type="entry name" value="FAD-bd"/>
</dbReference>
<dbReference type="PRINTS" id="PR00420">
    <property type="entry name" value="RNGMNOXGNASE"/>
</dbReference>
<evidence type="ECO:0000313" key="4">
    <source>
        <dbReference type="Proteomes" id="UP000316624"/>
    </source>
</evidence>
<dbReference type="GO" id="GO:0008688">
    <property type="term" value="F:3-(3-hydroxyphenyl)propionate hydroxylase activity"/>
    <property type="evidence" value="ECO:0007669"/>
    <property type="project" value="TreeGrafter"/>
</dbReference>
<dbReference type="GO" id="GO:0019622">
    <property type="term" value="P:3-(3-hydroxy)phenylpropionate catabolic process"/>
    <property type="evidence" value="ECO:0007669"/>
    <property type="project" value="TreeGrafter"/>
</dbReference>
<dbReference type="GO" id="GO:0071949">
    <property type="term" value="F:FAD binding"/>
    <property type="evidence" value="ECO:0007669"/>
    <property type="project" value="InterPro"/>
</dbReference>
<dbReference type="Gene3D" id="3.30.70.2450">
    <property type="match status" value="1"/>
</dbReference>
<gene>
    <name evidence="3" type="ORF">IQ35_01032</name>
</gene>
<dbReference type="Gene3D" id="3.50.50.60">
    <property type="entry name" value="FAD/NAD(P)-binding domain"/>
    <property type="match status" value="1"/>
</dbReference>
<sequence length="491" mass="53109">MSHFDCDLLVVGLGPVGDVVAGLARLQGLSVIAIDKSQAIYPLPRAAVFDGEIMRVFQMLGIEDELGPYTRIGDRYQFLTANREILLDFPLAQTGPYGWADSYAFHQPALESILRKRIGALGVDVRLGVAATGLRQTDDGVEVTLEGADGAQTVRARYVTGCDGASSLIRSTLGVGLSDYDFDEPWLVIDAEIPSKHAPPVVAQQICDAARPITHLAMAGDRFRWEFMILPGEAPDEISRDDRIRELLAPWGAVEHMRIDRKAVYRFHGLVADRWRVGRVFLAGDAAHQTPPFAGQGMCAGIRDAVNLAWKIAAVVRGEAEGQILDSYQEEREPHARVVIETAIAMGRVVCVLDAKAAAARDAEMLARRATGAQDVSIAYPDLSGALFSNSAAAGSLFPQPVVNGRRFDILLGNSPALIGDDLPGDVPAPIIRLDLGDDRLAPYADALRAWLREQGASSVMVRPDRHVFGVGEAEQLLADWEHALKTPVAA</sequence>
<dbReference type="InterPro" id="IPR036188">
    <property type="entry name" value="FAD/NAD-bd_sf"/>
</dbReference>
<dbReference type="PANTHER" id="PTHR43476:SF3">
    <property type="entry name" value="FAD-BINDING MONOOXYGENASE"/>
    <property type="match status" value="1"/>
</dbReference>
<dbReference type="NCBIfam" id="NF004829">
    <property type="entry name" value="PRK06183.1-3"/>
    <property type="match status" value="1"/>
</dbReference>
<keyword evidence="1" id="KW-0560">Oxidoreductase</keyword>
<evidence type="ECO:0000259" key="2">
    <source>
        <dbReference type="Pfam" id="PF01494"/>
    </source>
</evidence>